<dbReference type="Gene3D" id="3.40.640.10">
    <property type="entry name" value="Type I PLP-dependent aspartate aminotransferase-like (Major domain)"/>
    <property type="match status" value="1"/>
</dbReference>
<comment type="function">
    <text evidence="2">Catalyzes the removal of elemental sulfur atoms from cysteine to produce alanine. Seems to participate in the biosynthesis of the nitrogenase metalloclusters by providing the inorganic sulfur required for the Fe-S core formation.</text>
</comment>
<comment type="similarity">
    <text evidence="3">Belongs to the class-V pyridoxal-phosphate-dependent aminotransferase family. NifS/IscS subfamily.</text>
</comment>
<dbReference type="Gene3D" id="3.90.1150.10">
    <property type="entry name" value="Aspartate Aminotransferase, domain 1"/>
    <property type="match status" value="1"/>
</dbReference>
<evidence type="ECO:0000256" key="8">
    <source>
        <dbReference type="ARBA" id="ARBA00023004"/>
    </source>
</evidence>
<dbReference type="SUPFAM" id="SSF53383">
    <property type="entry name" value="PLP-dependent transferases"/>
    <property type="match status" value="1"/>
</dbReference>
<dbReference type="GO" id="GO:0046872">
    <property type="term" value="F:metal ion binding"/>
    <property type="evidence" value="ECO:0007669"/>
    <property type="project" value="UniProtKB-KW"/>
</dbReference>
<gene>
    <name evidence="12" type="ORF">E3C22_03930</name>
</gene>
<comment type="catalytic activity">
    <reaction evidence="10">
        <text>(sulfur carrier)-H + L-cysteine = (sulfur carrier)-SH + L-alanine</text>
        <dbReference type="Rhea" id="RHEA:43892"/>
        <dbReference type="Rhea" id="RHEA-COMP:14737"/>
        <dbReference type="Rhea" id="RHEA-COMP:14739"/>
        <dbReference type="ChEBI" id="CHEBI:29917"/>
        <dbReference type="ChEBI" id="CHEBI:35235"/>
        <dbReference type="ChEBI" id="CHEBI:57972"/>
        <dbReference type="ChEBI" id="CHEBI:64428"/>
        <dbReference type="EC" id="2.8.1.7"/>
    </reaction>
</comment>
<dbReference type="InterPro" id="IPR015422">
    <property type="entry name" value="PyrdxlP-dep_Trfase_small"/>
</dbReference>
<comment type="caution">
    <text evidence="12">The sequence shown here is derived from an EMBL/GenBank/DDBJ whole genome shotgun (WGS) entry which is preliminary data.</text>
</comment>
<comment type="cofactor">
    <cofactor evidence="1">
        <name>pyridoxal 5'-phosphate</name>
        <dbReference type="ChEBI" id="CHEBI:597326"/>
    </cofactor>
</comment>
<evidence type="ECO:0000256" key="6">
    <source>
        <dbReference type="ARBA" id="ARBA00022723"/>
    </source>
</evidence>
<keyword evidence="9" id="KW-0411">Iron-sulfur</keyword>
<evidence type="ECO:0000256" key="2">
    <source>
        <dbReference type="ARBA" id="ARBA00003120"/>
    </source>
</evidence>
<dbReference type="InterPro" id="IPR015424">
    <property type="entry name" value="PyrdxlP-dep_Trfase"/>
</dbReference>
<dbReference type="AlphaFoldDB" id="A0A4Y8RVX9"/>
<evidence type="ECO:0000256" key="7">
    <source>
        <dbReference type="ARBA" id="ARBA00022898"/>
    </source>
</evidence>
<evidence type="ECO:0000256" key="4">
    <source>
        <dbReference type="ARBA" id="ARBA00013558"/>
    </source>
</evidence>
<evidence type="ECO:0000256" key="9">
    <source>
        <dbReference type="ARBA" id="ARBA00023014"/>
    </source>
</evidence>
<feature type="domain" description="Aminotransferase class V" evidence="11">
    <location>
        <begin position="8"/>
        <end position="380"/>
    </location>
</feature>
<dbReference type="PIRSF" id="PIRSF005572">
    <property type="entry name" value="NifS"/>
    <property type="match status" value="1"/>
</dbReference>
<dbReference type="Gene3D" id="1.10.260.50">
    <property type="match status" value="1"/>
</dbReference>
<evidence type="ECO:0000256" key="10">
    <source>
        <dbReference type="ARBA" id="ARBA00050776"/>
    </source>
</evidence>
<dbReference type="InterPro" id="IPR000192">
    <property type="entry name" value="Aminotrans_V_dom"/>
</dbReference>
<keyword evidence="7" id="KW-0663">Pyridoxal phosphate</keyword>
<keyword evidence="6" id="KW-0479">Metal-binding</keyword>
<dbReference type="Proteomes" id="UP000298179">
    <property type="component" value="Unassembled WGS sequence"/>
</dbReference>
<evidence type="ECO:0000313" key="12">
    <source>
        <dbReference type="EMBL" id="TFF27614.1"/>
    </source>
</evidence>
<name>A0A4Y8RVX9_9HYPH</name>
<protein>
    <recommendedName>
        <fullName evidence="4">Cysteine desulfurase</fullName>
    </recommendedName>
</protein>
<dbReference type="GO" id="GO:0031071">
    <property type="term" value="F:cysteine desulfurase activity"/>
    <property type="evidence" value="ECO:0007669"/>
    <property type="project" value="UniProtKB-EC"/>
</dbReference>
<dbReference type="PANTHER" id="PTHR11601">
    <property type="entry name" value="CYSTEINE DESULFURYLASE FAMILY MEMBER"/>
    <property type="match status" value="1"/>
</dbReference>
<dbReference type="InterPro" id="IPR015421">
    <property type="entry name" value="PyrdxlP-dep_Trfase_major"/>
</dbReference>
<dbReference type="RefSeq" id="WP_134760397.1">
    <property type="nucleotide sequence ID" value="NZ_SOZD01000001.1"/>
</dbReference>
<dbReference type="EMBL" id="SOZD01000001">
    <property type="protein sequence ID" value="TFF27614.1"/>
    <property type="molecule type" value="Genomic_DNA"/>
</dbReference>
<dbReference type="GO" id="GO:0051536">
    <property type="term" value="F:iron-sulfur cluster binding"/>
    <property type="evidence" value="ECO:0007669"/>
    <property type="project" value="UniProtKB-KW"/>
</dbReference>
<dbReference type="OrthoDB" id="9808002at2"/>
<keyword evidence="5" id="KW-0808">Transferase</keyword>
<organism evidence="12 13">
    <name type="scientific">Jiella endophytica</name>
    <dbReference type="NCBI Taxonomy" id="2558362"/>
    <lineage>
        <taxon>Bacteria</taxon>
        <taxon>Pseudomonadati</taxon>
        <taxon>Pseudomonadota</taxon>
        <taxon>Alphaproteobacteria</taxon>
        <taxon>Hyphomicrobiales</taxon>
        <taxon>Aurantimonadaceae</taxon>
        <taxon>Jiella</taxon>
    </lineage>
</organism>
<dbReference type="InterPro" id="IPR016454">
    <property type="entry name" value="Cysteine_dSase"/>
</dbReference>
<accession>A0A4Y8RVX9</accession>
<reference evidence="12 13" key="1">
    <citation type="submission" date="2019-03" db="EMBL/GenBank/DDBJ databases">
        <title>Jiella endophytica sp. nov., a novel endophytic bacterium isolated from root of Ficus microcarpa Linn. f.</title>
        <authorList>
            <person name="Tuo L."/>
        </authorList>
    </citation>
    <scope>NUCLEOTIDE SEQUENCE [LARGE SCALE GENOMIC DNA]</scope>
    <source>
        <strain evidence="12 13">CBS5Q-3</strain>
    </source>
</reference>
<keyword evidence="8" id="KW-0408">Iron</keyword>
<dbReference type="PANTHER" id="PTHR11601:SF34">
    <property type="entry name" value="CYSTEINE DESULFURASE"/>
    <property type="match status" value="1"/>
</dbReference>
<evidence type="ECO:0000256" key="1">
    <source>
        <dbReference type="ARBA" id="ARBA00001933"/>
    </source>
</evidence>
<keyword evidence="13" id="KW-1185">Reference proteome</keyword>
<dbReference type="Pfam" id="PF00266">
    <property type="entry name" value="Aminotran_5"/>
    <property type="match status" value="1"/>
</dbReference>
<evidence type="ECO:0000256" key="5">
    <source>
        <dbReference type="ARBA" id="ARBA00022679"/>
    </source>
</evidence>
<sequence>MNGRERRIYLDHNASAPLLPEARDAAVAALALANPSSTHREGRDARGALEEARRSVARLVGGTDEKVPAEAVVFTSGATEAAAQLLSPRWLIDGEATRLAGLAVIETDHPATREGGSFEPGRVTRLPVDREGLVRLDALAEWAAKLDDAGPALLAFSRANSETGVIQPLAAIREAIAGRPIRLVLDAAQVAGRLPIDLDATGADAVILSGHKIGAMKGVGAFALKSLATRPYALLRGGGQERGMRPGTEALPAIASFGAAAEVVLARLGGAVSQLQDRRDFLEGQIAARLPEAVVLGKGAERLPNTLAVAHPAVRAETAQIALDLEGLAVSAGSACSSGKVGQSHVAAAMAAAGLAIDPALGAIRVSFGSETDEAALERFAAAYERLARRATARAGSAKAA</sequence>
<evidence type="ECO:0000256" key="3">
    <source>
        <dbReference type="ARBA" id="ARBA00006490"/>
    </source>
</evidence>
<proteinExistence type="inferred from homology"/>
<evidence type="ECO:0000259" key="11">
    <source>
        <dbReference type="Pfam" id="PF00266"/>
    </source>
</evidence>
<evidence type="ECO:0000313" key="13">
    <source>
        <dbReference type="Proteomes" id="UP000298179"/>
    </source>
</evidence>